<protein>
    <submittedName>
        <fullName evidence="1">Uncharacterized protein</fullName>
    </submittedName>
</protein>
<dbReference type="AlphaFoldDB" id="A0A0E9TT59"/>
<organism evidence="1">
    <name type="scientific">Anguilla anguilla</name>
    <name type="common">European freshwater eel</name>
    <name type="synonym">Muraena anguilla</name>
    <dbReference type="NCBI Taxonomy" id="7936"/>
    <lineage>
        <taxon>Eukaryota</taxon>
        <taxon>Metazoa</taxon>
        <taxon>Chordata</taxon>
        <taxon>Craniata</taxon>
        <taxon>Vertebrata</taxon>
        <taxon>Euteleostomi</taxon>
        <taxon>Actinopterygii</taxon>
        <taxon>Neopterygii</taxon>
        <taxon>Teleostei</taxon>
        <taxon>Anguilliformes</taxon>
        <taxon>Anguillidae</taxon>
        <taxon>Anguilla</taxon>
    </lineage>
</organism>
<evidence type="ECO:0000313" key="1">
    <source>
        <dbReference type="EMBL" id="JAH56869.1"/>
    </source>
</evidence>
<sequence>MKRSHIGAPPLWKILCSNIFLRAPVSQGPWDFPNPHVCAAPGWATIKDRSSLE</sequence>
<accession>A0A0E9TT59</accession>
<proteinExistence type="predicted"/>
<dbReference type="EMBL" id="GBXM01051708">
    <property type="protein sequence ID" value="JAH56869.1"/>
    <property type="molecule type" value="Transcribed_RNA"/>
</dbReference>
<reference evidence="1" key="2">
    <citation type="journal article" date="2015" name="Fish Shellfish Immunol.">
        <title>Early steps in the European eel (Anguilla anguilla)-Vibrio vulnificus interaction in the gills: Role of the RtxA13 toxin.</title>
        <authorList>
            <person name="Callol A."/>
            <person name="Pajuelo D."/>
            <person name="Ebbesson L."/>
            <person name="Teles M."/>
            <person name="MacKenzie S."/>
            <person name="Amaro C."/>
        </authorList>
    </citation>
    <scope>NUCLEOTIDE SEQUENCE</scope>
</reference>
<name>A0A0E9TT59_ANGAN</name>
<reference evidence="1" key="1">
    <citation type="submission" date="2014-11" db="EMBL/GenBank/DDBJ databases">
        <authorList>
            <person name="Amaro Gonzalez C."/>
        </authorList>
    </citation>
    <scope>NUCLEOTIDE SEQUENCE</scope>
</reference>